<evidence type="ECO:0000256" key="9">
    <source>
        <dbReference type="ARBA" id="ARBA00023157"/>
    </source>
</evidence>
<keyword evidence="3" id="KW-0272">Extracellular matrix</keyword>
<feature type="domain" description="Laminin EGF-like" evidence="15">
    <location>
        <begin position="925"/>
        <end position="976"/>
    </location>
</feature>
<dbReference type="GO" id="GO:0009887">
    <property type="term" value="P:animal organ morphogenesis"/>
    <property type="evidence" value="ECO:0000318"/>
    <property type="project" value="GO_Central"/>
</dbReference>
<dbReference type="OMA" id="NYRHRQE"/>
<feature type="disulfide bond" evidence="12">
    <location>
        <begin position="594"/>
        <end position="603"/>
    </location>
</feature>
<dbReference type="PANTHER" id="PTHR10574">
    <property type="entry name" value="NETRIN/LAMININ-RELATED"/>
    <property type="match status" value="1"/>
</dbReference>
<feature type="domain" description="Laminin N-terminal" evidence="18">
    <location>
        <begin position="59"/>
        <end position="298"/>
    </location>
</feature>
<evidence type="ECO:0000256" key="5">
    <source>
        <dbReference type="ARBA" id="ARBA00022737"/>
    </source>
</evidence>
<dbReference type="Pfam" id="PF24973">
    <property type="entry name" value="EGF_LMN_ATRN"/>
    <property type="match status" value="2"/>
</dbReference>
<feature type="disulfide bond" evidence="12">
    <location>
        <begin position="1228"/>
        <end position="1240"/>
    </location>
</feature>
<dbReference type="FunFam" id="2.10.25.10:FF:000145">
    <property type="entry name" value="Laminin subunit beta 1"/>
    <property type="match status" value="1"/>
</dbReference>
<dbReference type="Gene3D" id="2.10.25.10">
    <property type="entry name" value="Laminin"/>
    <property type="match status" value="10"/>
</dbReference>
<dbReference type="SUPFAM" id="SSF57196">
    <property type="entry name" value="EGF/Laminin"/>
    <property type="match status" value="13"/>
</dbReference>
<dbReference type="Pfam" id="PF00053">
    <property type="entry name" value="EGF_laminin"/>
    <property type="match status" value="11"/>
</dbReference>
<feature type="region of interest" description="Disordered" evidence="14">
    <location>
        <begin position="1140"/>
        <end position="1166"/>
    </location>
</feature>
<feature type="disulfide bond" evidence="12">
    <location>
        <begin position="544"/>
        <end position="553"/>
    </location>
</feature>
<feature type="disulfide bond" evidence="12">
    <location>
        <begin position="879"/>
        <end position="891"/>
    </location>
</feature>
<dbReference type="FunFam" id="2.10.25.10:FF:000101">
    <property type="entry name" value="Laminin subunit beta 1"/>
    <property type="match status" value="1"/>
</dbReference>
<dbReference type="InterPro" id="IPR002049">
    <property type="entry name" value="LE_dom"/>
</dbReference>
<feature type="domain" description="Laminin EGF-like" evidence="15">
    <location>
        <begin position="362"/>
        <end position="424"/>
    </location>
</feature>
<dbReference type="GO" id="GO:0016477">
    <property type="term" value="P:cell migration"/>
    <property type="evidence" value="ECO:0000318"/>
    <property type="project" value="GO_Central"/>
</dbReference>
<evidence type="ECO:0000259" key="17">
    <source>
        <dbReference type="PROSITE" id="PS51116"/>
    </source>
</evidence>
<evidence type="ECO:0000259" key="15">
    <source>
        <dbReference type="PROSITE" id="PS50027"/>
    </source>
</evidence>
<reference evidence="20" key="2">
    <citation type="submission" date="2025-08" db="UniProtKB">
        <authorList>
            <consortium name="RefSeq"/>
        </authorList>
    </citation>
    <scope>IDENTIFICATION</scope>
    <source>
        <strain evidence="20">S238N-H82</strain>
        <tissue evidence="20">Testes</tissue>
    </source>
</reference>
<dbReference type="InterPro" id="IPR000742">
    <property type="entry name" value="EGF"/>
</dbReference>
<proteinExistence type="predicted"/>
<dbReference type="PROSITE" id="PS51116">
    <property type="entry name" value="LAMININ_IVB"/>
    <property type="match status" value="1"/>
</dbReference>
<dbReference type="FunFam" id="2.10.25.10:FF:000084">
    <property type="entry name" value="Laminin subunit alpha 3"/>
    <property type="match status" value="1"/>
</dbReference>
<feature type="domain" description="Laminin EGF-like" evidence="15">
    <location>
        <begin position="522"/>
        <end position="572"/>
    </location>
</feature>
<feature type="disulfide bond" evidence="12">
    <location>
        <begin position="573"/>
        <end position="585"/>
    </location>
</feature>
<dbReference type="GeneID" id="118416742"/>
<feature type="disulfide bond" evidence="12">
    <location>
        <begin position="1278"/>
        <end position="1295"/>
    </location>
</feature>
<evidence type="ECO:0000256" key="3">
    <source>
        <dbReference type="ARBA" id="ARBA00022530"/>
    </source>
</evidence>
<feature type="domain" description="Laminin EGF-like" evidence="15">
    <location>
        <begin position="299"/>
        <end position="361"/>
    </location>
</feature>
<feature type="disulfide bond" evidence="12">
    <location>
        <begin position="831"/>
        <end position="843"/>
    </location>
</feature>
<dbReference type="GO" id="GO:0070831">
    <property type="term" value="P:basement membrane assembly"/>
    <property type="evidence" value="ECO:0000318"/>
    <property type="project" value="GO_Central"/>
</dbReference>
<feature type="disulfide bond" evidence="12">
    <location>
        <begin position="881"/>
        <end position="898"/>
    </location>
</feature>
<dbReference type="PROSITE" id="PS51117">
    <property type="entry name" value="LAMININ_NTER"/>
    <property type="match status" value="1"/>
</dbReference>
<evidence type="ECO:0000259" key="18">
    <source>
        <dbReference type="PROSITE" id="PS51117"/>
    </source>
</evidence>
<evidence type="ECO:0000256" key="2">
    <source>
        <dbReference type="ARBA" id="ARBA00022525"/>
    </source>
</evidence>
<feature type="disulfide bond" evidence="12">
    <location>
        <begin position="327"/>
        <end position="336"/>
    </location>
</feature>
<dbReference type="SUPFAM" id="SSF57997">
    <property type="entry name" value="Tropomyosin"/>
    <property type="match status" value="1"/>
</dbReference>
<feature type="disulfide bond" evidence="12">
    <location>
        <begin position="833"/>
        <end position="850"/>
    </location>
</feature>
<feature type="domain" description="Laminin EGF-like" evidence="15">
    <location>
        <begin position="425"/>
        <end position="484"/>
    </location>
</feature>
<dbReference type="CDD" id="cd00055">
    <property type="entry name" value="EGF_Lam"/>
    <property type="match status" value="13"/>
</dbReference>
<dbReference type="PANTHER" id="PTHR10574:SF375">
    <property type="entry name" value="LAMININ SUBUNIT BETA-1"/>
    <property type="match status" value="1"/>
</dbReference>
<feature type="disulfide bond" evidence="12">
    <location>
        <begin position="455"/>
        <end position="464"/>
    </location>
</feature>
<feature type="domain" description="T-SNARE coiled-coil homology" evidence="16">
    <location>
        <begin position="1400"/>
        <end position="1433"/>
    </location>
</feature>
<reference evidence="19" key="1">
    <citation type="journal article" date="2020" name="Nat. Ecol. Evol.">
        <title>Deeply conserved synteny resolves early events in vertebrate evolution.</title>
        <authorList>
            <person name="Simakov O."/>
            <person name="Marletaz F."/>
            <person name="Yue J.X."/>
            <person name="O'Connell B."/>
            <person name="Jenkins J."/>
            <person name="Brandt A."/>
            <person name="Calef R."/>
            <person name="Tung C.H."/>
            <person name="Huang T.K."/>
            <person name="Schmutz J."/>
            <person name="Satoh N."/>
            <person name="Yu J.K."/>
            <person name="Putnam N.H."/>
            <person name="Green R.E."/>
            <person name="Rokhsar D.S."/>
        </authorList>
    </citation>
    <scope>NUCLEOTIDE SEQUENCE [LARGE SCALE GENOMIC DNA]</scope>
    <source>
        <strain evidence="19">S238N-H82</strain>
    </source>
</reference>
<feature type="disulfide bond" evidence="12">
    <location>
        <begin position="1276"/>
        <end position="1288"/>
    </location>
</feature>
<evidence type="ECO:0000256" key="13">
    <source>
        <dbReference type="SAM" id="Coils"/>
    </source>
</evidence>
<dbReference type="FunFam" id="2.10.25.10:FF:000074">
    <property type="entry name" value="Laminin subunit alpha"/>
    <property type="match status" value="1"/>
</dbReference>
<keyword evidence="9 12" id="KW-1015">Disulfide bond</keyword>
<evidence type="ECO:0000256" key="14">
    <source>
        <dbReference type="SAM" id="MobiDB-lite"/>
    </source>
</evidence>
<dbReference type="SMART" id="SM00180">
    <property type="entry name" value="EGF_Lam"/>
    <property type="match status" value="13"/>
</dbReference>
<feature type="disulfide bond" evidence="12">
    <location>
        <begin position="556"/>
        <end position="570"/>
    </location>
</feature>
<feature type="domain" description="Laminin EGF-like" evidence="15">
    <location>
        <begin position="831"/>
        <end position="878"/>
    </location>
</feature>
<dbReference type="OrthoDB" id="5985440at2759"/>
<feature type="compositionally biased region" description="Pro residues" evidence="14">
    <location>
        <begin position="1150"/>
        <end position="1159"/>
    </location>
</feature>
<feature type="disulfide bond" evidence="12">
    <location>
        <begin position="1297"/>
        <end position="1306"/>
    </location>
</feature>
<evidence type="ECO:0000256" key="10">
    <source>
        <dbReference type="ARBA" id="ARBA00023180"/>
    </source>
</evidence>
<dbReference type="PROSITE" id="PS50027">
    <property type="entry name" value="EGF_LAM_2"/>
    <property type="match status" value="12"/>
</dbReference>
<protein>
    <submittedName>
        <fullName evidence="20">Laminin subunit beta-1-like isoform X1</fullName>
    </submittedName>
</protein>
<feature type="disulfide bond" evidence="12">
    <location>
        <begin position="1249"/>
        <end position="1258"/>
    </location>
</feature>
<feature type="region of interest" description="Disordered" evidence="14">
    <location>
        <begin position="1468"/>
        <end position="1496"/>
    </location>
</feature>
<dbReference type="Gene3D" id="1.10.287.1490">
    <property type="match status" value="1"/>
</dbReference>
<feature type="domain" description="Laminin EGF-like" evidence="15">
    <location>
        <begin position="879"/>
        <end position="924"/>
    </location>
</feature>
<feature type="compositionally biased region" description="Low complexity" evidence="14">
    <location>
        <begin position="1471"/>
        <end position="1481"/>
    </location>
</feature>
<feature type="coiled-coil region" evidence="13">
    <location>
        <begin position="1581"/>
        <end position="1650"/>
    </location>
</feature>
<organism evidence="19 20">
    <name type="scientific">Branchiostoma floridae</name>
    <name type="common">Florida lancelet</name>
    <name type="synonym">Amphioxus</name>
    <dbReference type="NCBI Taxonomy" id="7739"/>
    <lineage>
        <taxon>Eukaryota</taxon>
        <taxon>Metazoa</taxon>
        <taxon>Chordata</taxon>
        <taxon>Cephalochordata</taxon>
        <taxon>Leptocardii</taxon>
        <taxon>Amphioxiformes</taxon>
        <taxon>Branchiostomatidae</taxon>
        <taxon>Branchiostoma</taxon>
    </lineage>
</organism>
<dbReference type="FunFam" id="2.10.25.10:FF:000138">
    <property type="entry name" value="Laminin subunit beta 1"/>
    <property type="match status" value="1"/>
</dbReference>
<dbReference type="InterPro" id="IPR056863">
    <property type="entry name" value="LMN_ATRN_NET-like_EGF"/>
</dbReference>
<dbReference type="Gene3D" id="2.170.300.10">
    <property type="entry name" value="Tie2 ligand-binding domain superfamily"/>
    <property type="match status" value="2"/>
</dbReference>
<evidence type="ECO:0000256" key="11">
    <source>
        <dbReference type="ARBA" id="ARBA00023292"/>
    </source>
</evidence>
<gene>
    <name evidence="20" type="primary">LOC118416742</name>
</gene>
<keyword evidence="5" id="KW-0677">Repeat</keyword>
<dbReference type="Gene3D" id="2.60.120.260">
    <property type="entry name" value="Galactose-binding domain-like"/>
    <property type="match status" value="1"/>
</dbReference>
<feature type="domain" description="Laminin EGF-like" evidence="15">
    <location>
        <begin position="1276"/>
        <end position="1322"/>
    </location>
</feature>
<keyword evidence="8 13" id="KW-0175">Coiled coil</keyword>
<feature type="disulfide bond" evidence="12">
    <location>
        <begin position="852"/>
        <end position="861"/>
    </location>
</feature>
<feature type="coiled-coil region" evidence="13">
    <location>
        <begin position="1388"/>
        <end position="1457"/>
    </location>
</feature>
<keyword evidence="6" id="KW-0084">Basement membrane</keyword>
<dbReference type="KEGG" id="bfo:118416742"/>
<dbReference type="InterPro" id="IPR013015">
    <property type="entry name" value="Laminin_IV_B"/>
</dbReference>
<dbReference type="FunFam" id="2.170.300.10:FF:000001">
    <property type="entry name" value="Laminin subunit beta-1"/>
    <property type="match status" value="1"/>
</dbReference>
<evidence type="ECO:0000313" key="20">
    <source>
        <dbReference type="RefSeq" id="XP_035677856.1"/>
    </source>
</evidence>
<dbReference type="GO" id="GO:0007411">
    <property type="term" value="P:axon guidance"/>
    <property type="evidence" value="ECO:0000318"/>
    <property type="project" value="GO_Central"/>
</dbReference>
<feature type="coiled-coil region" evidence="13">
    <location>
        <begin position="1705"/>
        <end position="1886"/>
    </location>
</feature>
<evidence type="ECO:0000256" key="12">
    <source>
        <dbReference type="PROSITE-ProRule" id="PRU00460"/>
    </source>
</evidence>
<feature type="disulfide bond" evidence="12">
    <location>
        <begin position="900"/>
        <end position="909"/>
    </location>
</feature>
<name>A0A9J7MS81_BRAFL</name>
<feature type="domain" description="Laminin EGF-like" evidence="15">
    <location>
        <begin position="1228"/>
        <end position="1275"/>
    </location>
</feature>
<dbReference type="InterPro" id="IPR008211">
    <property type="entry name" value="Laminin_N"/>
</dbReference>
<evidence type="ECO:0000256" key="6">
    <source>
        <dbReference type="ARBA" id="ARBA00022869"/>
    </source>
</evidence>
<evidence type="ECO:0000256" key="7">
    <source>
        <dbReference type="ARBA" id="ARBA00022889"/>
    </source>
</evidence>
<dbReference type="Gene3D" id="1.20.58.60">
    <property type="match status" value="1"/>
</dbReference>
<dbReference type="Pfam" id="PF00055">
    <property type="entry name" value="Laminin_N"/>
    <property type="match status" value="1"/>
</dbReference>
<feature type="disulfide bond" evidence="12">
    <location>
        <begin position="1230"/>
        <end position="1247"/>
    </location>
</feature>
<keyword evidence="10" id="KW-0325">Glycoprotein</keyword>
<evidence type="ECO:0000313" key="19">
    <source>
        <dbReference type="Proteomes" id="UP000001554"/>
    </source>
</evidence>
<evidence type="ECO:0000256" key="1">
    <source>
        <dbReference type="ARBA" id="ARBA00004302"/>
    </source>
</evidence>
<comment type="caution">
    <text evidence="12">Lacks conserved residue(s) required for the propagation of feature annotation.</text>
</comment>
<feature type="domain" description="Laminin EGF-like" evidence="15">
    <location>
        <begin position="573"/>
        <end position="619"/>
    </location>
</feature>
<feature type="domain" description="Laminin IV type B" evidence="17">
    <location>
        <begin position="612"/>
        <end position="823"/>
    </location>
</feature>
<comment type="subcellular location">
    <subcellularLocation>
        <location evidence="1">Secreted</location>
        <location evidence="1">Extracellular space</location>
        <location evidence="1">Extracellular matrix</location>
        <location evidence="1">Basement membrane</location>
    </subcellularLocation>
</comment>
<dbReference type="FunFam" id="2.10.25.10:FF:000065">
    <property type="entry name" value="Laminin subunit beta 1"/>
    <property type="match status" value="1"/>
</dbReference>
<keyword evidence="7" id="KW-0130">Cell adhesion</keyword>
<dbReference type="RefSeq" id="XP_035677856.1">
    <property type="nucleotide sequence ID" value="XM_035821963.1"/>
</dbReference>
<keyword evidence="2" id="KW-0964">Secreted</keyword>
<evidence type="ECO:0000256" key="4">
    <source>
        <dbReference type="ARBA" id="ARBA00022729"/>
    </source>
</evidence>
<feature type="disulfide bond" evidence="12">
    <location>
        <begin position="392"/>
        <end position="401"/>
    </location>
</feature>
<feature type="disulfide bond" evidence="12">
    <location>
        <begin position="575"/>
        <end position="592"/>
    </location>
</feature>
<dbReference type="FunFam" id="2.10.25.10:FF:000011">
    <property type="entry name" value="Cadherin EGF LAG seven-pass G-type receptor"/>
    <property type="match status" value="2"/>
</dbReference>
<evidence type="ECO:0000259" key="16">
    <source>
        <dbReference type="PROSITE" id="PS50192"/>
    </source>
</evidence>
<keyword evidence="4" id="KW-0732">Signal</keyword>
<accession>A0A9J7MS81</accession>
<dbReference type="PROSITE" id="PS50192">
    <property type="entry name" value="T_SNARE"/>
    <property type="match status" value="1"/>
</dbReference>
<dbReference type="FunFam" id="2.60.120.260:FF:000010">
    <property type="entry name" value="Laminin subunit beta 1"/>
    <property type="match status" value="1"/>
</dbReference>
<feature type="disulfide bond" evidence="12">
    <location>
        <begin position="944"/>
        <end position="953"/>
    </location>
</feature>
<dbReference type="GO" id="GO:0034446">
    <property type="term" value="P:substrate adhesion-dependent cell spreading"/>
    <property type="evidence" value="ECO:0000318"/>
    <property type="project" value="GO_Central"/>
</dbReference>
<sequence>MCDVVSLFSGTEKTQGRRKGELSRTCKSCVRVYSARKMWAALAYCVLFLAVSTSAQNCDNGSCYPATGDLLVGREKNLTASSTCGTQNPTQYCIVSHLQDITKCFICDSRQPYREYYNENSHRPENMVTTFTENRRKTWWQSMNGVESVHLQLDLEAEFHLTHLIMTFKTFRPAAMLIERSSDFGRTWQVYRYFAYNCPESFPGVPQRLPQRIGEVVCISRYSQVEPSTEGEVIYRVLPPALEVVDPYSQEVRDLLRITNLRINFTKLHTLGDELLDNRPKIREKYYYAVYDMIVRGNCFCYGHAETCEPVDGVTPVEGMVHGKCACKHNTKGLNCEACQDFFNDQPWRPARGRETNACKRCNCNSHSNKCHFDPAVYEQTGRVSGGVCDDCQHNTMGRNCEECKPFYYQDPNKDIRDPNICLPCDCDPDGAVNGGECESRTDPANNLVAGRCICKRNVDGERCDRCRGGYWNMRADNPEGCEATPLVPHKLHADEPESSSWLRQGQPMWPYVPGLRQNGPCQCNPIGTSRDQTCDPRTGDCICKRHVTGKNCDSCVPGFFGLSDIEEGCRPCDCDPGGAIDSQCNQLDGQCKCRPHMTGRRCDEVQPGFYAINLDNYKYEAEDALPNGEAQIDMRQCVPGATRTWTGPGFRSMREGSSLEFTINNIPMSMEYDIVIRYEPQLPDSWDEVGVTLTRPGIIETSSICGNTIPSDDVLSTSLPPGSRYRVMATPFCLEEMKEYTIKVEFRSYQSGRTNPQAAILFDSLVLVPRYTSVPIFQGQEGQSRRDEFERYRCQENYLPVLKPQIPPICKSMVRSISAIMHNGGMRTPCNCDVNGAESTVCDPEGGQCPCRNNVIGQRCDMCCPATFGLGPQGCRACDCDASGSRDLFCNPSNGQCLCNPGAYGRRCNRCQDNFWNFPNCQRCNCNGHADRCDSVTGSCIDCRDNTAGQFCQTCKDGYYGDPRLQPGGSQPCRECMCPGGISSGRQFADRCYQDPRSQAVICNCNEGYTGPRCDSCAPGFYGNPEVPGGSCRRCECNNNIDMTDSSACDSRTGECLKCLYNTEGPRCDRCQAGYYGTAKDQDCKPVSFQVLSNSLNYEETGLNKLLRKRRETTDLYGHYNQLSRGALGYPFARPRVPLSSKPRAPLARPGPVPPRPAGPTTRQQPSCVCNMLGTDRTRARCQDGGLCECDRATGQCPCLPNVVGQQCDRCAPDYWKIASGRGCEACSCDPVNSLSTQCNEFDGQCRCKPGFGGRTCTDCETNYWGDPRSQCSECNCDPLGSETLQCDRNTGQCRCRPGVTGMKCDQCARGTRGNLPQCVPCGECFDNWDNIIKGLENETRHELDRAKNIESSGVPGAYDDRFKGIEDDLNAARNLLGGGLPDGTGVQELEAELDGLKDQLETQDQSLDGIENDLGKASQDIRGANDDLDDLEGRLNNLNKDVDDFKKDVDRVKNTNTVEALKSIKEAQQKSQDAQAKADGTQPTLGESEQTREEAERLMAANTGNFGNTDNELKNKIAELENQADMLSLREVNEKVCGDPIDETTPCEQAKCGRAGCYSGTPQTLKCGGLGCSGALEVANTAKERAEKADAELQKVEDEARRVLDEVRRAKTDADDAKTSAQNALDRAKEVRDKFKGLDDKVNALLEQISAFLQGEHADPDSVLAVAQEVLAKNIQYTPQQILDLAKNIDEKVKTLSGVDAILEATENDLKTAQDLLSAAMKAKEDADKVKTTAEEVRQALDAAEVAQRDAEQAIRDAQGDIDDAEGKLTGIESEISLAVNKINDASAKIAQMNNELTNEIGPKYTKNQENTKSANDIANAAMKKANDARSQLDDLRAKYEEAQRKVNDQSTPGDTSAQATKLRQDAAALASEVQKQLTDLQNLKLSFTSQTETLTTKTTDLTELQRRMETILQEITTKATEYSTCTT</sequence>
<dbReference type="SMART" id="SM00181">
    <property type="entry name" value="EGF"/>
    <property type="match status" value="8"/>
</dbReference>
<keyword evidence="11 12" id="KW-0424">Laminin EGF-like domain</keyword>
<dbReference type="Proteomes" id="UP000001554">
    <property type="component" value="Chromosome 5"/>
</dbReference>
<dbReference type="GO" id="GO:0043256">
    <property type="term" value="C:laminin complex"/>
    <property type="evidence" value="ECO:0000318"/>
    <property type="project" value="GO_Central"/>
</dbReference>
<dbReference type="InterPro" id="IPR050440">
    <property type="entry name" value="Laminin/Netrin_ECM"/>
</dbReference>
<dbReference type="PROSITE" id="PS01248">
    <property type="entry name" value="EGF_LAM_1"/>
    <property type="match status" value="5"/>
</dbReference>
<dbReference type="SMART" id="SM00136">
    <property type="entry name" value="LamNT"/>
    <property type="match status" value="1"/>
</dbReference>
<evidence type="ECO:0000256" key="8">
    <source>
        <dbReference type="ARBA" id="ARBA00023054"/>
    </source>
</evidence>
<dbReference type="FunFam" id="2.10.25.10:FF:000135">
    <property type="entry name" value="Laminin subunit beta 4"/>
    <property type="match status" value="2"/>
</dbReference>
<dbReference type="InterPro" id="IPR000727">
    <property type="entry name" value="T_SNARE_dom"/>
</dbReference>
<dbReference type="PRINTS" id="PR00011">
    <property type="entry name" value="EGFLAMININ"/>
</dbReference>
<feature type="disulfide bond" evidence="12">
    <location>
        <begin position="1200"/>
        <end position="1209"/>
    </location>
</feature>
<dbReference type="FunFam" id="2.10.25.10:FF:000130">
    <property type="entry name" value="Laminin subunit beta 1"/>
    <property type="match status" value="1"/>
</dbReference>
<feature type="domain" description="Laminin EGF-like" evidence="15">
    <location>
        <begin position="1169"/>
        <end position="1227"/>
    </location>
</feature>
<feature type="domain" description="Laminin EGF-like" evidence="15">
    <location>
        <begin position="1036"/>
        <end position="1087"/>
    </location>
</feature>
<keyword evidence="19" id="KW-1185">Reference proteome</keyword>
<dbReference type="GO" id="GO:0009888">
    <property type="term" value="P:tissue development"/>
    <property type="evidence" value="ECO:0000318"/>
    <property type="project" value="GO_Central"/>
</dbReference>
<dbReference type="Pfam" id="PF21199">
    <property type="entry name" value="LAMININ_IV_B"/>
    <property type="match status" value="1"/>
</dbReference>
<feature type="disulfide bond" evidence="12">
    <location>
        <begin position="1060"/>
        <end position="1069"/>
    </location>
</feature>